<evidence type="ECO:0000256" key="2">
    <source>
        <dbReference type="ARBA" id="ARBA00022801"/>
    </source>
</evidence>
<dbReference type="InterPro" id="IPR006439">
    <property type="entry name" value="HAD-SF_hydro_IA"/>
</dbReference>
<sequence length="244" mass="27304">MRHKNSRKPQNLSIKAVIFDLDDTLWPIIPLINHAEQTLFDWLQANAPKVTEQHSIQSMRNFRAALIPTNPRYQFDLWALRHAMLTQLFLSTGEDANTVNNKADTAMQVFAAARNQVSLYDDVIPTLTELGRHFQLGSISNGFADLEQIGLAEHFKVSIAAHQFGCAKPDPSIFKAACAALNVEPQHAVYVGDDVLLDVRGAQDAGLASVWINRTKRPGWSEVRADYECRDLTELLAWLLNGRG</sequence>
<dbReference type="PANTHER" id="PTHR46470:SF4">
    <property type="entry name" value="5-AMINO-6-(5-PHOSPHO-D-RIBITYLAMINO)URACIL PHOSPHATASE YIGB"/>
    <property type="match status" value="1"/>
</dbReference>
<evidence type="ECO:0000256" key="3">
    <source>
        <dbReference type="ARBA" id="ARBA00022842"/>
    </source>
</evidence>
<comment type="cofactor">
    <cofactor evidence="1">
        <name>Mg(2+)</name>
        <dbReference type="ChEBI" id="CHEBI:18420"/>
    </cofactor>
</comment>
<dbReference type="Proteomes" id="UP000237839">
    <property type="component" value="Unassembled WGS sequence"/>
</dbReference>
<proteinExistence type="predicted"/>
<dbReference type="InterPro" id="IPR036412">
    <property type="entry name" value="HAD-like_sf"/>
</dbReference>
<dbReference type="GO" id="GO:0016787">
    <property type="term" value="F:hydrolase activity"/>
    <property type="evidence" value="ECO:0007669"/>
    <property type="project" value="UniProtKB-KW"/>
</dbReference>
<dbReference type="AlphaFoldDB" id="A0A2S9GTR2"/>
<dbReference type="GO" id="GO:0009231">
    <property type="term" value="P:riboflavin biosynthetic process"/>
    <property type="evidence" value="ECO:0007669"/>
    <property type="project" value="TreeGrafter"/>
</dbReference>
<reference evidence="4 5" key="1">
    <citation type="submission" date="2018-02" db="EMBL/GenBank/DDBJ databases">
        <title>Solimicrobium silvestre gen. nov., sp. nov., isolated from alpine forest soil.</title>
        <authorList>
            <person name="Margesin R."/>
            <person name="Albuquerque L."/>
            <person name="Zhang D.-C."/>
            <person name="Froufe H.J.C."/>
            <person name="Severino R."/>
            <person name="Roxo I."/>
            <person name="Egas C."/>
            <person name="Da Costa M.S."/>
        </authorList>
    </citation>
    <scope>NUCLEOTIDE SEQUENCE [LARGE SCALE GENOMIC DNA]</scope>
    <source>
        <strain evidence="4 5">S20-91</strain>
    </source>
</reference>
<accession>A0A2S9GTR2</accession>
<dbReference type="SUPFAM" id="SSF56784">
    <property type="entry name" value="HAD-like"/>
    <property type="match status" value="1"/>
</dbReference>
<dbReference type="NCBIfam" id="TIGR01549">
    <property type="entry name" value="HAD-SF-IA-v1"/>
    <property type="match status" value="1"/>
</dbReference>
<dbReference type="EMBL" id="PUGF01000029">
    <property type="protein sequence ID" value="PRC91091.1"/>
    <property type="molecule type" value="Genomic_DNA"/>
</dbReference>
<comment type="caution">
    <text evidence="4">The sequence shown here is derived from an EMBL/GenBank/DDBJ whole genome shotgun (WGS) entry which is preliminary data.</text>
</comment>
<organism evidence="4 5">
    <name type="scientific">Solimicrobium silvestre</name>
    <dbReference type="NCBI Taxonomy" id="2099400"/>
    <lineage>
        <taxon>Bacteria</taxon>
        <taxon>Pseudomonadati</taxon>
        <taxon>Pseudomonadota</taxon>
        <taxon>Betaproteobacteria</taxon>
        <taxon>Burkholderiales</taxon>
        <taxon>Oxalobacteraceae</taxon>
        <taxon>Solimicrobium</taxon>
    </lineage>
</organism>
<gene>
    <name evidence="4" type="ORF">S2091_4187</name>
</gene>
<dbReference type="OrthoDB" id="367448at2"/>
<dbReference type="PANTHER" id="PTHR46470">
    <property type="entry name" value="N-ACYLNEURAMINATE-9-PHOSPHATASE"/>
    <property type="match status" value="1"/>
</dbReference>
<dbReference type="PRINTS" id="PR00413">
    <property type="entry name" value="HADHALOGNASE"/>
</dbReference>
<dbReference type="SFLD" id="SFLDG01129">
    <property type="entry name" value="C1.5:_HAD__Beta-PGM__Phosphata"/>
    <property type="match status" value="1"/>
</dbReference>
<dbReference type="SFLD" id="SFLDS00003">
    <property type="entry name" value="Haloacid_Dehalogenase"/>
    <property type="match status" value="1"/>
</dbReference>
<protein>
    <submittedName>
        <fullName evidence="4">HAD-SF-IA-v3: HAD hydrolase, family IA, variant 3</fullName>
    </submittedName>
</protein>
<dbReference type="InterPro" id="IPR051400">
    <property type="entry name" value="HAD-like_hydrolase"/>
</dbReference>
<evidence type="ECO:0000313" key="4">
    <source>
        <dbReference type="EMBL" id="PRC91091.1"/>
    </source>
</evidence>
<evidence type="ECO:0000313" key="5">
    <source>
        <dbReference type="Proteomes" id="UP000237839"/>
    </source>
</evidence>
<dbReference type="NCBIfam" id="TIGR01509">
    <property type="entry name" value="HAD-SF-IA-v3"/>
    <property type="match status" value="1"/>
</dbReference>
<dbReference type="Pfam" id="PF00702">
    <property type="entry name" value="Hydrolase"/>
    <property type="match status" value="1"/>
</dbReference>
<dbReference type="Gene3D" id="3.40.50.1000">
    <property type="entry name" value="HAD superfamily/HAD-like"/>
    <property type="match status" value="1"/>
</dbReference>
<dbReference type="Gene3D" id="1.20.120.1600">
    <property type="match status" value="1"/>
</dbReference>
<keyword evidence="3" id="KW-0460">Magnesium</keyword>
<keyword evidence="2 4" id="KW-0378">Hydrolase</keyword>
<dbReference type="RefSeq" id="WP_105533948.1">
    <property type="nucleotide sequence ID" value="NZ_PUGF01000029.1"/>
</dbReference>
<dbReference type="InterPro" id="IPR023214">
    <property type="entry name" value="HAD_sf"/>
</dbReference>
<keyword evidence="5" id="KW-1185">Reference proteome</keyword>
<name>A0A2S9GTR2_9BURK</name>
<evidence type="ECO:0000256" key="1">
    <source>
        <dbReference type="ARBA" id="ARBA00001946"/>
    </source>
</evidence>